<keyword evidence="5" id="KW-1185">Reference proteome</keyword>
<dbReference type="Proteomes" id="UP001204746">
    <property type="component" value="Unassembled WGS sequence"/>
</dbReference>
<sequence length="720" mass="75204">MAYVIGIDIGGTFTDAFVADQHGRLAAAKTPSTPPDFADGFLNAIDELARELDIPAGRLLGETDYIVHGTTSTLNSLVTGDVARVGFLTTRGHADSISIMNLEGRYAGLGSDAIQHMARTAKPSALVPRHLIKEINERIDYKGAVVVPLDEDGVRQAVRDLLADGAEAIAVSLLWSFRNAAHERRIRELIHAEAPGLYVALSSEVSPRIREYSRSVTTIMNTQVGPRLDAYLRPLQATLRERGLTGSLLVMQGSGGCVSADNAPAHAVTTIGSVLSGGVIGCTRMAEALHSGNVISTDMGGTTFLVGLVVDGAPARTSNTVLNQYTISTPMVDVHTIGAGGGAIAWVDPGGNLRVGPRSAGARPGPACYGEGGVEPTVTDADLVLGIINPDNFLGGRKKLDVTLARKTIAERLAKPLGLSVDEAAAAVYEIQNAQTADLVRKVVVNSGQDPRDFSLYAFGGAGPMHCASYARDLGARQVIVPIGATAAVFSAYGLATSDIVLTAERSQPAEMPVDPARLTEAFESLETELATRLAEQGLTFQTVHYEREADLRYTMQLAEVSTLVPNGSLDAAAVAGVGAEFQRRYDELYGEGTGFPDAGLQLITCRVRATGTLAVRPELPDHLPGDGTPIPSGTRNVLLDITVGVQPTAIYDYQALGAGHQISGPAIVEAPTTTVALPPGTHGVVDRLGNLVLTFAPAGSSGLARAGSATSGASEKESV</sequence>
<evidence type="ECO:0000313" key="5">
    <source>
        <dbReference type="Proteomes" id="UP001204746"/>
    </source>
</evidence>
<organism evidence="4 5">
    <name type="scientific">Streptomyces rugosispiralis</name>
    <dbReference type="NCBI Taxonomy" id="2967341"/>
    <lineage>
        <taxon>Bacteria</taxon>
        <taxon>Bacillati</taxon>
        <taxon>Actinomycetota</taxon>
        <taxon>Actinomycetes</taxon>
        <taxon>Kitasatosporales</taxon>
        <taxon>Streptomycetaceae</taxon>
        <taxon>Streptomyces</taxon>
    </lineage>
</organism>
<accession>A0ABT1URW4</accession>
<proteinExistence type="predicted"/>
<evidence type="ECO:0000313" key="4">
    <source>
        <dbReference type="EMBL" id="MCQ8187868.1"/>
    </source>
</evidence>
<dbReference type="PANTHER" id="PTHR11365:SF23">
    <property type="entry name" value="HYPOTHETICAL 5-OXOPROLINASE (EUROFUNG)-RELATED"/>
    <property type="match status" value="1"/>
</dbReference>
<dbReference type="Pfam" id="PF01968">
    <property type="entry name" value="Hydantoinase_A"/>
    <property type="match status" value="1"/>
</dbReference>
<name>A0ABT1URW4_9ACTN</name>
<reference evidence="4 5" key="1">
    <citation type="submission" date="2022-07" db="EMBL/GenBank/DDBJ databases">
        <authorList>
            <person name="Phongsopitanun W."/>
            <person name="Tanasupawat S."/>
        </authorList>
    </citation>
    <scope>NUCLEOTIDE SEQUENCE [LARGE SCALE GENOMIC DNA]</scope>
    <source>
        <strain evidence="4 5">RCU-064</strain>
    </source>
</reference>
<dbReference type="SUPFAM" id="SSF53067">
    <property type="entry name" value="Actin-like ATPase domain"/>
    <property type="match status" value="1"/>
</dbReference>
<feature type="domain" description="Acetophenone carboxylase-like C-terminal" evidence="3">
    <location>
        <begin position="517"/>
        <end position="688"/>
    </location>
</feature>
<dbReference type="InterPro" id="IPR049517">
    <property type="entry name" value="ACX-like_C"/>
</dbReference>
<feature type="domain" description="Hydantoinase/oxoprolinase N-terminal" evidence="2">
    <location>
        <begin position="5"/>
        <end position="192"/>
    </location>
</feature>
<dbReference type="InterPro" id="IPR043129">
    <property type="entry name" value="ATPase_NBD"/>
</dbReference>
<dbReference type="InterPro" id="IPR045079">
    <property type="entry name" value="Oxoprolinase-like"/>
</dbReference>
<dbReference type="RefSeq" id="WP_256649037.1">
    <property type="nucleotide sequence ID" value="NZ_JANIAA010000002.1"/>
</dbReference>
<dbReference type="InterPro" id="IPR008040">
    <property type="entry name" value="Hydant_A_N"/>
</dbReference>
<dbReference type="Pfam" id="PF19278">
    <property type="entry name" value="Hydant_A_C"/>
    <property type="match status" value="1"/>
</dbReference>
<dbReference type="InterPro" id="IPR002821">
    <property type="entry name" value="Hydantoinase_A"/>
</dbReference>
<dbReference type="Pfam" id="PF05378">
    <property type="entry name" value="Hydant_A_N"/>
    <property type="match status" value="1"/>
</dbReference>
<evidence type="ECO:0000259" key="1">
    <source>
        <dbReference type="Pfam" id="PF01968"/>
    </source>
</evidence>
<comment type="caution">
    <text evidence="4">The sequence shown here is derived from an EMBL/GenBank/DDBJ whole genome shotgun (WGS) entry which is preliminary data.</text>
</comment>
<evidence type="ECO:0000259" key="2">
    <source>
        <dbReference type="Pfam" id="PF05378"/>
    </source>
</evidence>
<feature type="domain" description="Hydantoinase A/oxoprolinase" evidence="1">
    <location>
        <begin position="214"/>
        <end position="501"/>
    </location>
</feature>
<evidence type="ECO:0000259" key="3">
    <source>
        <dbReference type="Pfam" id="PF19278"/>
    </source>
</evidence>
<gene>
    <name evidence="4" type="ORF">NP777_06325</name>
</gene>
<dbReference type="PANTHER" id="PTHR11365">
    <property type="entry name" value="5-OXOPROLINASE RELATED"/>
    <property type="match status" value="1"/>
</dbReference>
<dbReference type="EMBL" id="JANIAA010000002">
    <property type="protein sequence ID" value="MCQ8187868.1"/>
    <property type="molecule type" value="Genomic_DNA"/>
</dbReference>
<dbReference type="Gene3D" id="3.30.420.40">
    <property type="match status" value="1"/>
</dbReference>
<protein>
    <submittedName>
        <fullName evidence="4">Hydantoinase/oxoprolinase family protein</fullName>
    </submittedName>
</protein>